<dbReference type="Pfam" id="PF00905">
    <property type="entry name" value="Transpeptidase"/>
    <property type="match status" value="1"/>
</dbReference>
<keyword evidence="7 22" id="KW-0328">Glycosyltransferase</keyword>
<dbReference type="InterPro" id="IPR023346">
    <property type="entry name" value="Lysozyme-like_dom_sf"/>
</dbReference>
<dbReference type="Gene3D" id="1.10.3810.10">
    <property type="entry name" value="Biosynthetic peptidoglycan transglycosylase-like"/>
    <property type="match status" value="1"/>
</dbReference>
<evidence type="ECO:0000256" key="8">
    <source>
        <dbReference type="ARBA" id="ARBA00022679"/>
    </source>
</evidence>
<evidence type="ECO:0000256" key="7">
    <source>
        <dbReference type="ARBA" id="ARBA00022676"/>
    </source>
</evidence>
<protein>
    <recommendedName>
        <fullName evidence="17">peptidoglycan glycosyltransferase</fullName>
        <ecNumber evidence="17">2.4.99.28</ecNumber>
    </recommendedName>
</protein>
<evidence type="ECO:0000256" key="18">
    <source>
        <dbReference type="ARBA" id="ARBA00049902"/>
    </source>
</evidence>
<dbReference type="InterPro" id="IPR001460">
    <property type="entry name" value="PCN-bd_Tpept"/>
</dbReference>
<keyword evidence="13" id="KW-1133">Transmembrane helix</keyword>
<feature type="domain" description="Glycosyl transferase family 51" evidence="21">
    <location>
        <begin position="99"/>
        <end position="277"/>
    </location>
</feature>
<evidence type="ECO:0000256" key="3">
    <source>
        <dbReference type="ARBA" id="ARBA00007090"/>
    </source>
</evidence>
<evidence type="ECO:0000256" key="4">
    <source>
        <dbReference type="ARBA" id="ARBA00007739"/>
    </source>
</evidence>
<feature type="compositionally biased region" description="Low complexity" evidence="19">
    <location>
        <begin position="837"/>
        <end position="849"/>
    </location>
</feature>
<keyword evidence="9" id="KW-0812">Transmembrane</keyword>
<dbReference type="GO" id="GO:0016787">
    <property type="term" value="F:hydrolase activity"/>
    <property type="evidence" value="ECO:0007669"/>
    <property type="project" value="UniProtKB-KW"/>
</dbReference>
<dbReference type="Gene3D" id="3.40.710.10">
    <property type="entry name" value="DD-peptidase/beta-lactamase superfamily"/>
    <property type="match status" value="2"/>
</dbReference>
<feature type="domain" description="Penicillin-binding protein transpeptidase" evidence="20">
    <location>
        <begin position="462"/>
        <end position="753"/>
    </location>
</feature>
<dbReference type="SUPFAM" id="SSF53955">
    <property type="entry name" value="Lysozyme-like"/>
    <property type="match status" value="1"/>
</dbReference>
<keyword evidence="11" id="KW-0133">Cell shape</keyword>
<evidence type="ECO:0000256" key="1">
    <source>
        <dbReference type="ARBA" id="ARBA00004370"/>
    </source>
</evidence>
<feature type="region of interest" description="Disordered" evidence="19">
    <location>
        <begin position="1"/>
        <end position="30"/>
    </location>
</feature>
<dbReference type="PANTHER" id="PTHR32282">
    <property type="entry name" value="BINDING PROTEIN TRANSPEPTIDASE, PUTATIVE-RELATED"/>
    <property type="match status" value="1"/>
</dbReference>
<keyword evidence="12" id="KW-0573">Peptidoglycan synthesis</keyword>
<reference evidence="22 23" key="1">
    <citation type="submission" date="2023-07" db="EMBL/GenBank/DDBJ databases">
        <title>Sorghum-associated microbial communities from plants grown in Nebraska, USA.</title>
        <authorList>
            <person name="Schachtman D."/>
        </authorList>
    </citation>
    <scope>NUCLEOTIDE SEQUENCE [LARGE SCALE GENOMIC DNA]</scope>
    <source>
        <strain evidence="22 23">DS1027</strain>
    </source>
</reference>
<evidence type="ECO:0000256" key="2">
    <source>
        <dbReference type="ARBA" id="ARBA00004752"/>
    </source>
</evidence>
<dbReference type="InterPro" id="IPR001264">
    <property type="entry name" value="Glyco_trans_51"/>
</dbReference>
<evidence type="ECO:0000256" key="16">
    <source>
        <dbReference type="ARBA" id="ARBA00023316"/>
    </source>
</evidence>
<dbReference type="RefSeq" id="WP_309804173.1">
    <property type="nucleotide sequence ID" value="NZ_JAVDRD010000001.1"/>
</dbReference>
<keyword evidence="10 22" id="KW-0378">Hydrolase</keyword>
<keyword evidence="6" id="KW-0645">Protease</keyword>
<evidence type="ECO:0000256" key="17">
    <source>
        <dbReference type="ARBA" id="ARBA00044770"/>
    </source>
</evidence>
<sequence>MADDLPPIIARGDAPEPDREPEGEPDGRRFRIRRGGSLASRIKGLWQRSKWLRRAGWLVLVLLILRGLLWVTVERTLPSADTLLTYQPPLPTMVRGADGQIVSSYARERRVQLRFVDFPPQLINAFLSAEDKSFWSHGGVDLTGLAGAVVDYATKLGTGARARGGSTITQQVAKNILIGNEYSVTRKLKEMLLARRIESVLTKQQILELYLNEIPLGRQSFGVQAAARAYFDKDVGDLQLHEAAFLAILPKAPETYSRAKFAEKAIARRNWVLDQMEKNGWASAADVAQAKAQPLGLVPRRTENYTADAGYFLEEVRRQLIDQFGEQAKDGPNSVYAGGLWVRTSLDQQLQTAAQDSLRAGLLRYSAGRAWHGPIAHIDMDDSDSGSWQTQLINSNLSIRYLDWRVAVLVSRRGSSGQVGFADGQTGTLYGVPDAMKVGDVITVAPAGNGTWGLRVVPEVSGGMVVEDPQSSRILAMQGGFDARLGSFNRATQAQRQPGSTIKPFVYATALDNGMTPASMVVDGTFCVYQGAALGQKCFRNFGNEGGSGSHTMRWGLEQSRNLMTVRVANDIGMDKVVRTIKNVGIGDYQPYLSMALGAGDTTVTRMVNAYAALANHGRQRDATLIDYVQDRNGKVIWRADNRACTGCNMPRWDGTAMPRLRPAGKQVLDPRTAYQVVHMLEGVVVRGTAETLHDLGLPLFGKTGTTSGPTNVWFVGGSPDIIAGVYMGYDQPRSLGGYAQGGRIAAPIFKQFVLATRPRWADIPFTAPAGVSMVKIDRVSGKRVFGGTPQDNDRKASIIWEAFKPDTEPRRTVQPSEITAKEAVLDALRKARSARGAKAAPAARPAGSNFVEDQGGIY</sequence>
<evidence type="ECO:0000256" key="5">
    <source>
        <dbReference type="ARBA" id="ARBA00022645"/>
    </source>
</evidence>
<keyword evidence="15" id="KW-0511">Multifunctional enzyme</keyword>
<keyword evidence="16" id="KW-0961">Cell wall biogenesis/degradation</keyword>
<gene>
    <name evidence="22" type="ORF">J2792_000240</name>
</gene>
<evidence type="ECO:0000259" key="21">
    <source>
        <dbReference type="Pfam" id="PF00912"/>
    </source>
</evidence>
<keyword evidence="23" id="KW-1185">Reference proteome</keyword>
<evidence type="ECO:0000256" key="13">
    <source>
        <dbReference type="ARBA" id="ARBA00022989"/>
    </source>
</evidence>
<evidence type="ECO:0000256" key="14">
    <source>
        <dbReference type="ARBA" id="ARBA00023136"/>
    </source>
</evidence>
<dbReference type="GO" id="GO:0016757">
    <property type="term" value="F:glycosyltransferase activity"/>
    <property type="evidence" value="ECO:0007669"/>
    <property type="project" value="UniProtKB-KW"/>
</dbReference>
<comment type="caution">
    <text evidence="22">The sequence shown here is derived from an EMBL/GenBank/DDBJ whole genome shotgun (WGS) entry which is preliminary data.</text>
</comment>
<dbReference type="InterPro" id="IPR036950">
    <property type="entry name" value="PBP_transglycosylase"/>
</dbReference>
<accession>A0ABU1MGD3</accession>
<evidence type="ECO:0000313" key="23">
    <source>
        <dbReference type="Proteomes" id="UP001184150"/>
    </source>
</evidence>
<evidence type="ECO:0000256" key="6">
    <source>
        <dbReference type="ARBA" id="ARBA00022670"/>
    </source>
</evidence>
<feature type="region of interest" description="Disordered" evidence="19">
    <location>
        <begin position="836"/>
        <end position="859"/>
    </location>
</feature>
<dbReference type="SUPFAM" id="SSF56601">
    <property type="entry name" value="beta-lactamase/transpeptidase-like"/>
    <property type="match status" value="1"/>
</dbReference>
<evidence type="ECO:0000313" key="22">
    <source>
        <dbReference type="EMBL" id="MDR6509400.1"/>
    </source>
</evidence>
<dbReference type="EC" id="2.4.99.28" evidence="17"/>
<keyword evidence="14" id="KW-0472">Membrane</keyword>
<proteinExistence type="inferred from homology"/>
<dbReference type="Proteomes" id="UP001184150">
    <property type="component" value="Unassembled WGS sequence"/>
</dbReference>
<evidence type="ECO:0000256" key="9">
    <source>
        <dbReference type="ARBA" id="ARBA00022692"/>
    </source>
</evidence>
<dbReference type="Pfam" id="PF00912">
    <property type="entry name" value="Transgly"/>
    <property type="match status" value="1"/>
</dbReference>
<evidence type="ECO:0000256" key="12">
    <source>
        <dbReference type="ARBA" id="ARBA00022984"/>
    </source>
</evidence>
<dbReference type="EMBL" id="JAVDRD010000001">
    <property type="protein sequence ID" value="MDR6509400.1"/>
    <property type="molecule type" value="Genomic_DNA"/>
</dbReference>
<dbReference type="InterPro" id="IPR050396">
    <property type="entry name" value="Glycosyltr_51/Transpeptidase"/>
</dbReference>
<evidence type="ECO:0000259" key="20">
    <source>
        <dbReference type="Pfam" id="PF00905"/>
    </source>
</evidence>
<comment type="subcellular location">
    <subcellularLocation>
        <location evidence="1">Membrane</location>
    </subcellularLocation>
</comment>
<dbReference type="PANTHER" id="PTHR32282:SF27">
    <property type="entry name" value="PENICILLIN-BINDING PROTEIN 1A"/>
    <property type="match status" value="1"/>
</dbReference>
<keyword evidence="5" id="KW-0121">Carboxypeptidase</keyword>
<keyword evidence="8 22" id="KW-0808">Transferase</keyword>
<evidence type="ECO:0000256" key="19">
    <source>
        <dbReference type="SAM" id="MobiDB-lite"/>
    </source>
</evidence>
<comment type="catalytic activity">
    <reaction evidence="18">
        <text>[GlcNAc-(1-&gt;4)-Mur2Ac(oyl-L-Ala-gamma-D-Glu-L-Lys-D-Ala-D-Ala)](n)-di-trans,octa-cis-undecaprenyl diphosphate + beta-D-GlcNAc-(1-&gt;4)-Mur2Ac(oyl-L-Ala-gamma-D-Glu-L-Lys-D-Ala-D-Ala)-di-trans,octa-cis-undecaprenyl diphosphate = [GlcNAc-(1-&gt;4)-Mur2Ac(oyl-L-Ala-gamma-D-Glu-L-Lys-D-Ala-D-Ala)](n+1)-di-trans,octa-cis-undecaprenyl diphosphate + di-trans,octa-cis-undecaprenyl diphosphate + H(+)</text>
        <dbReference type="Rhea" id="RHEA:23708"/>
        <dbReference type="Rhea" id="RHEA-COMP:9602"/>
        <dbReference type="Rhea" id="RHEA-COMP:9603"/>
        <dbReference type="ChEBI" id="CHEBI:15378"/>
        <dbReference type="ChEBI" id="CHEBI:58405"/>
        <dbReference type="ChEBI" id="CHEBI:60033"/>
        <dbReference type="ChEBI" id="CHEBI:78435"/>
        <dbReference type="EC" id="2.4.99.28"/>
    </reaction>
</comment>
<comment type="similarity">
    <text evidence="4">In the N-terminal section; belongs to the glycosyltransferase 51 family.</text>
</comment>
<evidence type="ECO:0000256" key="15">
    <source>
        <dbReference type="ARBA" id="ARBA00023268"/>
    </source>
</evidence>
<comment type="similarity">
    <text evidence="3">In the C-terminal section; belongs to the transpeptidase family.</text>
</comment>
<name>A0ABU1MGD3_9SPHN</name>
<comment type="pathway">
    <text evidence="2">Cell wall biogenesis; peptidoglycan biosynthesis.</text>
</comment>
<feature type="compositionally biased region" description="Basic and acidic residues" evidence="19">
    <location>
        <begin position="13"/>
        <end position="29"/>
    </location>
</feature>
<organism evidence="22 23">
    <name type="scientific">Novosphingobium capsulatum</name>
    <dbReference type="NCBI Taxonomy" id="13688"/>
    <lineage>
        <taxon>Bacteria</taxon>
        <taxon>Pseudomonadati</taxon>
        <taxon>Pseudomonadota</taxon>
        <taxon>Alphaproteobacteria</taxon>
        <taxon>Sphingomonadales</taxon>
        <taxon>Sphingomonadaceae</taxon>
        <taxon>Novosphingobium</taxon>
    </lineage>
</organism>
<evidence type="ECO:0000256" key="11">
    <source>
        <dbReference type="ARBA" id="ARBA00022960"/>
    </source>
</evidence>
<dbReference type="InterPro" id="IPR012338">
    <property type="entry name" value="Beta-lactam/transpept-like"/>
</dbReference>
<evidence type="ECO:0000256" key="10">
    <source>
        <dbReference type="ARBA" id="ARBA00022801"/>
    </source>
</evidence>